<dbReference type="Gene3D" id="3.30.70.270">
    <property type="match status" value="1"/>
</dbReference>
<dbReference type="Gene3D" id="3.30.450.40">
    <property type="match status" value="2"/>
</dbReference>
<dbReference type="InterPro" id="IPR000160">
    <property type="entry name" value="GGDEF_dom"/>
</dbReference>
<dbReference type="Pfam" id="PF13185">
    <property type="entry name" value="GAF_2"/>
    <property type="match status" value="1"/>
</dbReference>
<evidence type="ECO:0000313" key="2">
    <source>
        <dbReference type="EMBL" id="GGL99354.1"/>
    </source>
</evidence>
<dbReference type="Proteomes" id="UP000661918">
    <property type="component" value="Unassembled WGS sequence"/>
</dbReference>
<dbReference type="Pfam" id="PF00990">
    <property type="entry name" value="GGDEF"/>
    <property type="match status" value="1"/>
</dbReference>
<dbReference type="RefSeq" id="WP_188900983.1">
    <property type="nucleotide sequence ID" value="NZ_BMOM01000002.1"/>
</dbReference>
<dbReference type="NCBIfam" id="TIGR00254">
    <property type="entry name" value="GGDEF"/>
    <property type="match status" value="1"/>
</dbReference>
<proteinExistence type="predicted"/>
<dbReference type="PANTHER" id="PTHR43102:SF2">
    <property type="entry name" value="GAF DOMAIN-CONTAINING PROTEIN"/>
    <property type="match status" value="1"/>
</dbReference>
<dbReference type="CDD" id="cd01949">
    <property type="entry name" value="GGDEF"/>
    <property type="match status" value="1"/>
</dbReference>
<dbReference type="PANTHER" id="PTHR43102">
    <property type="entry name" value="SLR1143 PROTEIN"/>
    <property type="match status" value="1"/>
</dbReference>
<comment type="caution">
    <text evidence="2">The sequence shown here is derived from an EMBL/GenBank/DDBJ whole genome shotgun (WGS) entry which is preliminary data.</text>
</comment>
<dbReference type="InterPro" id="IPR003018">
    <property type="entry name" value="GAF"/>
</dbReference>
<dbReference type="InterPro" id="IPR029016">
    <property type="entry name" value="GAF-like_dom_sf"/>
</dbReference>
<dbReference type="InterPro" id="IPR043128">
    <property type="entry name" value="Rev_trsase/Diguanyl_cyclase"/>
</dbReference>
<sequence length="507" mass="54822">MTGAPLPADEYARLLDLASYDILDTPREAAFDRIARLTARVLATPIALINFVDEDRLWSKASVGLDGVVAPRDDSFCSWTILQSGPLTIEDVRADLRFAHTPLVVGEPHVQMYAGTPLTTPAGQHIGTLCVMDDRPRALSAPDLQALQDLADLVVSELELRARNLALDRELDAQAQRGADLQRMVDQAQVLEAVAQLMDQELSPEEMILAASALLGEALAADYTGLIAFEGENLSVRAAYHHPRMTPEARAVADRLSVLPRALTWRLRDITTSVYIEDYPDQVGALAEVVDAGIQQVAWVPLGQCVEGSALLLVVRLQGSEVCGWRGSDRALLESAGRSVRSALRRQGEMQLAWQAARQDALTGVLNRRALSEDLTQWQATGRPFVLAGLDLDGLKAVNDQEGHARGDQLLQVFAATLKVELGGAGKVYRVGGDEFVTLGTGDEEQVLEAVDTAVLTARQVAPLRGASVGVAHSREASGDALLALADERMYAVKRRRHAARLTEAVC</sequence>
<dbReference type="InterPro" id="IPR029787">
    <property type="entry name" value="Nucleotide_cyclase"/>
</dbReference>
<dbReference type="EMBL" id="BMOM01000002">
    <property type="protein sequence ID" value="GGL99354.1"/>
    <property type="molecule type" value="Genomic_DNA"/>
</dbReference>
<name>A0ABQ2GKG1_9DEIO</name>
<protein>
    <submittedName>
        <fullName evidence="2">Diguanylate cyclase</fullName>
    </submittedName>
</protein>
<evidence type="ECO:0000259" key="1">
    <source>
        <dbReference type="PROSITE" id="PS50887"/>
    </source>
</evidence>
<dbReference type="SUPFAM" id="SSF55781">
    <property type="entry name" value="GAF domain-like"/>
    <property type="match status" value="2"/>
</dbReference>
<accession>A0ABQ2GKG1</accession>
<keyword evidence="3" id="KW-1185">Reference proteome</keyword>
<evidence type="ECO:0000313" key="3">
    <source>
        <dbReference type="Proteomes" id="UP000661918"/>
    </source>
</evidence>
<dbReference type="SMART" id="SM00065">
    <property type="entry name" value="GAF"/>
    <property type="match status" value="1"/>
</dbReference>
<gene>
    <name evidence="2" type="ORF">GCM10010841_04920</name>
</gene>
<dbReference type="SUPFAM" id="SSF55073">
    <property type="entry name" value="Nucleotide cyclase"/>
    <property type="match status" value="1"/>
</dbReference>
<reference evidence="3" key="1">
    <citation type="journal article" date="2019" name="Int. J. Syst. Evol. Microbiol.">
        <title>The Global Catalogue of Microorganisms (GCM) 10K type strain sequencing project: providing services to taxonomists for standard genome sequencing and annotation.</title>
        <authorList>
            <consortium name="The Broad Institute Genomics Platform"/>
            <consortium name="The Broad Institute Genome Sequencing Center for Infectious Disease"/>
            <person name="Wu L."/>
            <person name="Ma J."/>
        </authorList>
    </citation>
    <scope>NUCLEOTIDE SEQUENCE [LARGE SCALE GENOMIC DNA]</scope>
    <source>
        <strain evidence="3">JCM 15443</strain>
    </source>
</reference>
<dbReference type="PROSITE" id="PS50887">
    <property type="entry name" value="GGDEF"/>
    <property type="match status" value="1"/>
</dbReference>
<organism evidence="2 3">
    <name type="scientific">Deinococcus aerophilus</name>
    <dbReference type="NCBI Taxonomy" id="522488"/>
    <lineage>
        <taxon>Bacteria</taxon>
        <taxon>Thermotogati</taxon>
        <taxon>Deinococcota</taxon>
        <taxon>Deinococci</taxon>
        <taxon>Deinococcales</taxon>
        <taxon>Deinococcaceae</taxon>
        <taxon>Deinococcus</taxon>
    </lineage>
</organism>
<dbReference type="SMART" id="SM00267">
    <property type="entry name" value="GGDEF"/>
    <property type="match status" value="1"/>
</dbReference>
<feature type="domain" description="GGDEF" evidence="1">
    <location>
        <begin position="383"/>
        <end position="505"/>
    </location>
</feature>